<reference evidence="11 12" key="1">
    <citation type="submission" date="2020-08" db="EMBL/GenBank/DDBJ databases">
        <title>Sequencing the genomes of 1000 actinobacteria strains.</title>
        <authorList>
            <person name="Klenk H.-P."/>
        </authorList>
    </citation>
    <scope>NUCLEOTIDE SEQUENCE [LARGE SCALE GENOMIC DNA]</scope>
    <source>
        <strain evidence="11 12">DSM 45362</strain>
    </source>
</reference>
<dbReference type="Proteomes" id="UP000587527">
    <property type="component" value="Unassembled WGS sequence"/>
</dbReference>
<dbReference type="HAMAP" id="MF_00115">
    <property type="entry name" value="MscL"/>
    <property type="match status" value="1"/>
</dbReference>
<dbReference type="RefSeq" id="WP_184837882.1">
    <property type="nucleotide sequence ID" value="NZ_JACHMN010000002.1"/>
</dbReference>
<keyword evidence="9 10" id="KW-0407">Ion channel</keyword>
<dbReference type="Pfam" id="PF01741">
    <property type="entry name" value="MscL"/>
    <property type="match status" value="1"/>
</dbReference>
<dbReference type="InterPro" id="IPR037673">
    <property type="entry name" value="MSC/AndL"/>
</dbReference>
<dbReference type="EMBL" id="JACHMN010000002">
    <property type="protein sequence ID" value="MBB5870469.1"/>
    <property type="molecule type" value="Genomic_DNA"/>
</dbReference>
<keyword evidence="12" id="KW-1185">Reference proteome</keyword>
<dbReference type="SUPFAM" id="SSF81330">
    <property type="entry name" value="Gated mechanosensitive channel"/>
    <property type="match status" value="1"/>
</dbReference>
<keyword evidence="8 10" id="KW-0472">Membrane</keyword>
<dbReference type="InterPro" id="IPR019823">
    <property type="entry name" value="Mechanosensitive_channel_CS"/>
</dbReference>
<dbReference type="PANTHER" id="PTHR30266">
    <property type="entry name" value="MECHANOSENSITIVE CHANNEL MSCL"/>
    <property type="match status" value="1"/>
</dbReference>
<proteinExistence type="inferred from homology"/>
<comment type="caution">
    <text evidence="11">The sequence shown here is derived from an EMBL/GenBank/DDBJ whole genome shotgun (WGS) entry which is preliminary data.</text>
</comment>
<dbReference type="InterPro" id="IPR001185">
    <property type="entry name" value="MS_channel"/>
</dbReference>
<sequence length="125" mass="13736">MLKGFRDFITRGNVVDLAVGIVIGAAFGAVINQFTQSFLEPLIKVLTGGNEVGGIFKINGVPFDYGAFINAVITFLLTALALYFFVVVPVNRMNERRARAGKLAPEEMSDEVRLLTEIRDGISRR</sequence>
<keyword evidence="4 10" id="KW-1003">Cell membrane</keyword>
<dbReference type="GO" id="GO:0008381">
    <property type="term" value="F:mechanosensitive monoatomic ion channel activity"/>
    <property type="evidence" value="ECO:0007669"/>
    <property type="project" value="UniProtKB-UniRule"/>
</dbReference>
<evidence type="ECO:0000256" key="6">
    <source>
        <dbReference type="ARBA" id="ARBA00022989"/>
    </source>
</evidence>
<dbReference type="PROSITE" id="PS01327">
    <property type="entry name" value="MSCL"/>
    <property type="match status" value="1"/>
</dbReference>
<protein>
    <recommendedName>
        <fullName evidence="10">Large-conductance mechanosensitive channel</fullName>
    </recommendedName>
</protein>
<dbReference type="Gene3D" id="1.10.1200.120">
    <property type="entry name" value="Large-conductance mechanosensitive channel, MscL, domain 1"/>
    <property type="match status" value="1"/>
</dbReference>
<keyword evidence="7 10" id="KW-0406">Ion transport</keyword>
<name>A0A841BTI4_9ACTN</name>
<dbReference type="InterPro" id="IPR036019">
    <property type="entry name" value="MscL_channel"/>
</dbReference>
<feature type="transmembrane region" description="Helical" evidence="10">
    <location>
        <begin position="67"/>
        <end position="90"/>
    </location>
</feature>
<keyword evidence="5 10" id="KW-0812">Transmembrane</keyword>
<comment type="subunit">
    <text evidence="10">Homopentamer.</text>
</comment>
<comment type="similarity">
    <text evidence="2 10">Belongs to the MscL family.</text>
</comment>
<dbReference type="AlphaFoldDB" id="A0A841BTI4"/>
<gene>
    <name evidence="10" type="primary">mscL</name>
    <name evidence="11" type="ORF">F4553_003848</name>
</gene>
<dbReference type="GO" id="GO:0005886">
    <property type="term" value="C:plasma membrane"/>
    <property type="evidence" value="ECO:0007669"/>
    <property type="project" value="UniProtKB-SubCell"/>
</dbReference>
<evidence type="ECO:0000256" key="2">
    <source>
        <dbReference type="ARBA" id="ARBA00007254"/>
    </source>
</evidence>
<evidence type="ECO:0000313" key="12">
    <source>
        <dbReference type="Proteomes" id="UP000587527"/>
    </source>
</evidence>
<comment type="subcellular location">
    <subcellularLocation>
        <location evidence="1 10">Cell membrane</location>
        <topology evidence="1 10">Multi-pass membrane protein</topology>
    </subcellularLocation>
</comment>
<evidence type="ECO:0000256" key="5">
    <source>
        <dbReference type="ARBA" id="ARBA00022692"/>
    </source>
</evidence>
<evidence type="ECO:0000256" key="7">
    <source>
        <dbReference type="ARBA" id="ARBA00023065"/>
    </source>
</evidence>
<keyword evidence="6 10" id="KW-1133">Transmembrane helix</keyword>
<evidence type="ECO:0000256" key="1">
    <source>
        <dbReference type="ARBA" id="ARBA00004651"/>
    </source>
</evidence>
<evidence type="ECO:0000256" key="9">
    <source>
        <dbReference type="ARBA" id="ARBA00023303"/>
    </source>
</evidence>
<dbReference type="NCBIfam" id="TIGR00220">
    <property type="entry name" value="mscL"/>
    <property type="match status" value="1"/>
</dbReference>
<evidence type="ECO:0000256" key="4">
    <source>
        <dbReference type="ARBA" id="ARBA00022475"/>
    </source>
</evidence>
<keyword evidence="3 10" id="KW-0813">Transport</keyword>
<evidence type="ECO:0000256" key="8">
    <source>
        <dbReference type="ARBA" id="ARBA00023136"/>
    </source>
</evidence>
<evidence type="ECO:0000256" key="3">
    <source>
        <dbReference type="ARBA" id="ARBA00022448"/>
    </source>
</evidence>
<organism evidence="11 12">
    <name type="scientific">Allocatelliglobosispora scoriae</name>
    <dbReference type="NCBI Taxonomy" id="643052"/>
    <lineage>
        <taxon>Bacteria</taxon>
        <taxon>Bacillati</taxon>
        <taxon>Actinomycetota</taxon>
        <taxon>Actinomycetes</taxon>
        <taxon>Micromonosporales</taxon>
        <taxon>Micromonosporaceae</taxon>
        <taxon>Allocatelliglobosispora</taxon>
    </lineage>
</organism>
<feature type="transmembrane region" description="Helical" evidence="10">
    <location>
        <begin position="12"/>
        <end position="31"/>
    </location>
</feature>
<dbReference type="PANTHER" id="PTHR30266:SF2">
    <property type="entry name" value="LARGE-CONDUCTANCE MECHANOSENSITIVE CHANNEL"/>
    <property type="match status" value="1"/>
</dbReference>
<accession>A0A841BTI4</accession>
<evidence type="ECO:0000313" key="11">
    <source>
        <dbReference type="EMBL" id="MBB5870469.1"/>
    </source>
</evidence>
<evidence type="ECO:0000256" key="10">
    <source>
        <dbReference type="HAMAP-Rule" id="MF_00115"/>
    </source>
</evidence>
<dbReference type="PRINTS" id="PR01264">
    <property type="entry name" value="MECHCHANNEL"/>
</dbReference>
<comment type="function">
    <text evidence="10">Channel that opens in response to stretch forces in the membrane lipid bilayer. May participate in the regulation of osmotic pressure changes within the cell.</text>
</comment>